<gene>
    <name evidence="1" type="ORF">CPSG_03406</name>
</gene>
<organism evidence="2">
    <name type="scientific">Coccidioides posadasii (strain RMSCC 757 / Silveira)</name>
    <name type="common">Valley fever fungus</name>
    <dbReference type="NCBI Taxonomy" id="443226"/>
    <lineage>
        <taxon>Eukaryota</taxon>
        <taxon>Fungi</taxon>
        <taxon>Dikarya</taxon>
        <taxon>Ascomycota</taxon>
        <taxon>Pezizomycotina</taxon>
        <taxon>Eurotiomycetes</taxon>
        <taxon>Eurotiomycetidae</taxon>
        <taxon>Onygenales</taxon>
        <taxon>Onygenaceae</taxon>
        <taxon>Coccidioides</taxon>
    </lineage>
</organism>
<sequence>MRSLLPIPQQADAICHLLKLETQLQSLRIPRLLIHFTGLNSLPRNPDSMVVSTTCTSPEFKGTAEGWTILGPLPANFQLKEAKIPSNLTITSTISTSAAGRKTVAVRPPTAAIPSAQLITHLQSPNLTVKKRCCSNALWSQVYINVFAEASVGNSSSVKKQSAATTLYASVVVDNGRKYRRILSLELFKRMLFPLQVRSPECSLSSKIRQWLRRKMRAIGIRKRKR</sequence>
<dbReference type="AlphaFoldDB" id="E9CZX8"/>
<reference evidence="2" key="2">
    <citation type="submission" date="2010-03" db="EMBL/GenBank/DDBJ databases">
        <title>The genome sequence of Coccidioides posadasii strain Silveira.</title>
        <authorList>
            <consortium name="The Broad Institute Genome Sequencing Center for Infectious Disease"/>
            <person name="Neafsey D."/>
            <person name="Orbach M."/>
            <person name="Henn M.R."/>
            <person name="Cole G.T."/>
            <person name="Galgiani J."/>
            <person name="Gardner M.J."/>
            <person name="Kirkland T.N."/>
            <person name="Taylor J.W."/>
            <person name="Young S.K."/>
            <person name="Zeng Q."/>
            <person name="Koehrsen M."/>
            <person name="Alvarado L."/>
            <person name="Berlin A."/>
            <person name="Borenstein D."/>
            <person name="Chapman S.B."/>
            <person name="Chen Z."/>
            <person name="Engels R."/>
            <person name="Freedman E."/>
            <person name="Gellesch M."/>
            <person name="Goldberg J."/>
            <person name="Griggs A."/>
            <person name="Gujja S."/>
            <person name="Heilman E."/>
            <person name="Heiman D."/>
            <person name="Howarth C."/>
            <person name="Jen D."/>
            <person name="Larson L."/>
            <person name="Mehta T."/>
            <person name="Neiman D."/>
            <person name="Park D."/>
            <person name="Pearson M."/>
            <person name="Richards J."/>
            <person name="Roberts A."/>
            <person name="Saif S."/>
            <person name="Shea T."/>
            <person name="Shenoy N."/>
            <person name="Sisk P."/>
            <person name="Stolte C."/>
            <person name="Sykes S."/>
            <person name="Walk T."/>
            <person name="White J."/>
            <person name="Yandava C."/>
            <person name="Haas B."/>
            <person name="Nusbaum C."/>
            <person name="Birren B."/>
        </authorList>
    </citation>
    <scope>NUCLEOTIDE SEQUENCE [LARGE SCALE GENOMIC DNA]</scope>
    <source>
        <strain evidence="2">RMSCC 757 / Silveira</strain>
    </source>
</reference>
<name>E9CZX8_COCPS</name>
<dbReference type="HOGENOM" id="CLU_1224661_0_0_1"/>
<protein>
    <submittedName>
        <fullName evidence="1">Uncharacterized protein</fullName>
    </submittedName>
</protein>
<proteinExistence type="predicted"/>
<dbReference type="Proteomes" id="UP000002497">
    <property type="component" value="Unassembled WGS sequence"/>
</dbReference>
<accession>E9CZX8</accession>
<dbReference type="VEuPathDB" id="FungiDB:CPSG_03406"/>
<reference evidence="2" key="1">
    <citation type="journal article" date="2010" name="Genome Res.">
        <title>Population genomic sequencing of Coccidioides fungi reveals recent hybridization and transposon control.</title>
        <authorList>
            <person name="Neafsey D.E."/>
            <person name="Barker B.M."/>
            <person name="Sharpton T.J."/>
            <person name="Stajich J.E."/>
            <person name="Park D.J."/>
            <person name="Whiston E."/>
            <person name="Hung C.-Y."/>
            <person name="McMahan C."/>
            <person name="White J."/>
            <person name="Sykes S."/>
            <person name="Heiman D."/>
            <person name="Young S."/>
            <person name="Zeng Q."/>
            <person name="Abouelleil A."/>
            <person name="Aftuck L."/>
            <person name="Bessette D."/>
            <person name="Brown A."/>
            <person name="FitzGerald M."/>
            <person name="Lui A."/>
            <person name="Macdonald J.P."/>
            <person name="Priest M."/>
            <person name="Orbach M.J."/>
            <person name="Galgiani J.N."/>
            <person name="Kirkland T.N."/>
            <person name="Cole G.T."/>
            <person name="Birren B.W."/>
            <person name="Henn M.R."/>
            <person name="Taylor J.W."/>
            <person name="Rounsley S.D."/>
        </authorList>
    </citation>
    <scope>NUCLEOTIDE SEQUENCE [LARGE SCALE GENOMIC DNA]</scope>
    <source>
        <strain evidence="2">RMSCC 757 / Silveira</strain>
    </source>
</reference>
<evidence type="ECO:0000313" key="2">
    <source>
        <dbReference type="Proteomes" id="UP000002497"/>
    </source>
</evidence>
<evidence type="ECO:0000313" key="1">
    <source>
        <dbReference type="EMBL" id="EFW20231.1"/>
    </source>
</evidence>
<keyword evidence="2" id="KW-1185">Reference proteome</keyword>
<dbReference type="EMBL" id="GL636489">
    <property type="protein sequence ID" value="EFW20231.1"/>
    <property type="molecule type" value="Genomic_DNA"/>
</dbReference>